<dbReference type="HAMAP" id="MF_02201">
    <property type="entry name" value="NapF"/>
    <property type="match status" value="1"/>
</dbReference>
<dbReference type="PROSITE" id="PS00198">
    <property type="entry name" value="4FE4S_FER_1"/>
    <property type="match status" value="1"/>
</dbReference>
<comment type="function">
    <text evidence="6">Could be involved in the maturation of NapA, the catalytic subunit of the periplasmic nitrate reductase, before its export into the periplasm.</text>
</comment>
<accession>A0A557NZC2</accession>
<reference evidence="9 10" key="3">
    <citation type="submission" date="2019-07" db="EMBL/GenBank/DDBJ databases">
        <title>The draft genome sequence of Vibrio algivorus M1486.</title>
        <authorList>
            <person name="Meng X."/>
        </authorList>
    </citation>
    <scope>NUCLEOTIDE SEQUENCE [LARGE SCALE GENOMIC DNA]</scope>
    <source>
        <strain evidence="9 10">M1486</strain>
    </source>
</reference>
<evidence type="ECO:0000313" key="10">
    <source>
        <dbReference type="Proteomes" id="UP000319828"/>
    </source>
</evidence>
<keyword evidence="6" id="KW-0963">Cytoplasm</keyword>
<reference evidence="8" key="1">
    <citation type="journal article" date="2014" name="Int. J. Syst. Evol. Microbiol.">
        <title>Complete genome of a new Firmicutes species belonging to the dominant human colonic microbiota ('Ruminococcus bicirculans') reveals two chromosomes and a selective capacity to utilize plant glucans.</title>
        <authorList>
            <consortium name="NISC Comparative Sequencing Program"/>
            <person name="Wegmann U."/>
            <person name="Louis P."/>
            <person name="Goesmann A."/>
            <person name="Henrissat B."/>
            <person name="Duncan S.H."/>
            <person name="Flint H.J."/>
        </authorList>
    </citation>
    <scope>NUCLEOTIDE SEQUENCE</scope>
    <source>
        <strain evidence="8">NBRC 111146</strain>
    </source>
</reference>
<keyword evidence="4 6" id="KW-0408">Iron</keyword>
<dbReference type="InterPro" id="IPR050157">
    <property type="entry name" value="PSI_iron-sulfur_center"/>
</dbReference>
<feature type="binding site" evidence="6">
    <location>
        <position position="49"/>
    </location>
    <ligand>
        <name>[4Fe-4S] cluster</name>
        <dbReference type="ChEBI" id="CHEBI:49883"/>
        <label>1</label>
    </ligand>
</feature>
<dbReference type="PANTHER" id="PTHR24960">
    <property type="entry name" value="PHOTOSYSTEM I IRON-SULFUR CENTER-RELATED"/>
    <property type="match status" value="1"/>
</dbReference>
<evidence type="ECO:0000259" key="7">
    <source>
        <dbReference type="PROSITE" id="PS51379"/>
    </source>
</evidence>
<dbReference type="OrthoDB" id="9808559at2"/>
<feature type="binding site" evidence="6">
    <location>
        <position position="146"/>
    </location>
    <ligand>
        <name>[4Fe-4S] cluster</name>
        <dbReference type="ChEBI" id="CHEBI:49883"/>
        <label>3</label>
    </ligand>
</feature>
<dbReference type="Proteomes" id="UP000319828">
    <property type="component" value="Unassembled WGS sequence"/>
</dbReference>
<dbReference type="Pfam" id="PF00037">
    <property type="entry name" value="Fer4"/>
    <property type="match status" value="1"/>
</dbReference>
<gene>
    <name evidence="6 9" type="primary">napF</name>
    <name evidence="9" type="ORF">FOF44_14590</name>
    <name evidence="8" type="ORF">GCM10007931_05510</name>
</gene>
<feature type="binding site" evidence="6">
    <location>
        <position position="71"/>
    </location>
    <ligand>
        <name>[4Fe-4S] cluster</name>
        <dbReference type="ChEBI" id="CHEBI:49883"/>
        <label>2</label>
    </ligand>
</feature>
<evidence type="ECO:0000256" key="6">
    <source>
        <dbReference type="HAMAP-Rule" id="MF_02201"/>
    </source>
</evidence>
<dbReference type="InterPro" id="IPR017896">
    <property type="entry name" value="4Fe4S_Fe-S-bd"/>
</dbReference>
<feature type="domain" description="4Fe-4S ferredoxin-type" evidence="7">
    <location>
        <begin position="62"/>
        <end position="91"/>
    </location>
</feature>
<dbReference type="Pfam" id="PF12838">
    <property type="entry name" value="Fer4_7"/>
    <property type="match status" value="1"/>
</dbReference>
<evidence type="ECO:0000256" key="3">
    <source>
        <dbReference type="ARBA" id="ARBA00022737"/>
    </source>
</evidence>
<evidence type="ECO:0000256" key="4">
    <source>
        <dbReference type="ARBA" id="ARBA00023004"/>
    </source>
</evidence>
<comment type="caution">
    <text evidence="9">The sequence shown here is derived from an EMBL/GenBank/DDBJ whole genome shotgun (WGS) entry which is preliminary data.</text>
</comment>
<feature type="binding site" evidence="6">
    <location>
        <position position="153"/>
    </location>
    <ligand>
        <name>[4Fe-4S] cluster</name>
        <dbReference type="ChEBI" id="CHEBI:49883"/>
        <label>3</label>
    </ligand>
</feature>
<dbReference type="InterPro" id="IPR017900">
    <property type="entry name" value="4Fe4S_Fe_S_CS"/>
</dbReference>
<feature type="binding site" evidence="6">
    <location>
        <position position="143"/>
    </location>
    <ligand>
        <name>[4Fe-4S] cluster</name>
        <dbReference type="ChEBI" id="CHEBI:49883"/>
        <label>3</label>
    </ligand>
</feature>
<dbReference type="EMBL" id="VMKJ01000037">
    <property type="protein sequence ID" value="TVO33739.1"/>
    <property type="molecule type" value="Genomic_DNA"/>
</dbReference>
<name>A0A557NZC2_9VIBR</name>
<organism evidence="9 10">
    <name type="scientific">Vibrio algivorus</name>
    <dbReference type="NCBI Taxonomy" id="1667024"/>
    <lineage>
        <taxon>Bacteria</taxon>
        <taxon>Pseudomonadati</taxon>
        <taxon>Pseudomonadota</taxon>
        <taxon>Gammaproteobacteria</taxon>
        <taxon>Vibrionales</taxon>
        <taxon>Vibrionaceae</taxon>
        <taxon>Vibrio</taxon>
    </lineage>
</organism>
<dbReference type="Proteomes" id="UP001157156">
    <property type="component" value="Unassembled WGS sequence"/>
</dbReference>
<keyword evidence="2 6" id="KW-0479">Metal-binding</keyword>
<keyword evidence="11" id="KW-1185">Reference proteome</keyword>
<dbReference type="Gene3D" id="3.30.70.20">
    <property type="match status" value="2"/>
</dbReference>
<feature type="binding site" evidence="6">
    <location>
        <position position="77"/>
    </location>
    <ligand>
        <name>[4Fe-4S] cluster</name>
        <dbReference type="ChEBI" id="CHEBI:49883"/>
        <label>2</label>
    </ligand>
</feature>
<reference evidence="11" key="2">
    <citation type="journal article" date="2019" name="Int. J. Syst. Evol. Microbiol.">
        <title>The Global Catalogue of Microorganisms (GCM) 10K type strain sequencing project: providing services to taxonomists for standard genome sequencing and annotation.</title>
        <authorList>
            <consortium name="The Broad Institute Genomics Platform"/>
            <consortium name="The Broad Institute Genome Sequencing Center for Infectious Disease"/>
            <person name="Wu L."/>
            <person name="Ma J."/>
        </authorList>
    </citation>
    <scope>NUCLEOTIDE SEQUENCE [LARGE SCALE GENOMIC DNA]</scope>
    <source>
        <strain evidence="11">NBRC 111146</strain>
    </source>
</reference>
<feature type="binding site" evidence="6">
    <location>
        <position position="39"/>
    </location>
    <ligand>
        <name>[4Fe-4S] cluster</name>
        <dbReference type="ChEBI" id="CHEBI:49883"/>
        <label>1</label>
    </ligand>
</feature>
<feature type="binding site" evidence="6">
    <location>
        <position position="42"/>
    </location>
    <ligand>
        <name>[4Fe-4S] cluster</name>
        <dbReference type="ChEBI" id="CHEBI:49883"/>
        <label>1</label>
    </ligand>
</feature>
<dbReference type="AlphaFoldDB" id="A0A557NZC2"/>
<dbReference type="EMBL" id="BSPV01000003">
    <property type="protein sequence ID" value="GLT13577.1"/>
    <property type="molecule type" value="Genomic_DNA"/>
</dbReference>
<feature type="domain" description="4Fe-4S ferredoxin-type" evidence="7">
    <location>
        <begin position="30"/>
        <end position="59"/>
    </location>
</feature>
<dbReference type="GO" id="GO:0051539">
    <property type="term" value="F:4 iron, 4 sulfur cluster binding"/>
    <property type="evidence" value="ECO:0007669"/>
    <property type="project" value="UniProtKB-UniRule"/>
</dbReference>
<evidence type="ECO:0000256" key="5">
    <source>
        <dbReference type="ARBA" id="ARBA00023014"/>
    </source>
</evidence>
<comment type="subunit">
    <text evidence="6">Interacts with the cytoplasmic NapA precursor.</text>
</comment>
<dbReference type="SUPFAM" id="SSF54862">
    <property type="entry name" value="4Fe-4S ferredoxins"/>
    <property type="match status" value="1"/>
</dbReference>
<feature type="binding site" evidence="6">
    <location>
        <position position="149"/>
    </location>
    <ligand>
        <name>[4Fe-4S] cluster</name>
        <dbReference type="ChEBI" id="CHEBI:49883"/>
        <label>3</label>
    </ligand>
</feature>
<reference evidence="8" key="4">
    <citation type="submission" date="2023-01" db="EMBL/GenBank/DDBJ databases">
        <title>Draft genome sequence of Vibrio algivorus strain NBRC 111146.</title>
        <authorList>
            <person name="Sun Q."/>
            <person name="Mori K."/>
        </authorList>
    </citation>
    <scope>NUCLEOTIDE SEQUENCE</scope>
    <source>
        <strain evidence="8">NBRC 111146</strain>
    </source>
</reference>
<comment type="cofactor">
    <cofactor evidence="6">
        <name>[4Fe-4S] cluster</name>
        <dbReference type="ChEBI" id="CHEBI:49883"/>
    </cofactor>
</comment>
<evidence type="ECO:0000256" key="2">
    <source>
        <dbReference type="ARBA" id="ARBA00022723"/>
    </source>
</evidence>
<feature type="binding site" evidence="6">
    <location>
        <position position="81"/>
    </location>
    <ligand>
        <name>[4Fe-4S] cluster</name>
        <dbReference type="ChEBI" id="CHEBI:49883"/>
        <label>2</label>
    </ligand>
</feature>
<feature type="binding site" evidence="6">
    <location>
        <position position="74"/>
    </location>
    <ligand>
        <name>[4Fe-4S] cluster</name>
        <dbReference type="ChEBI" id="CHEBI:49883"/>
        <label>2</label>
    </ligand>
</feature>
<keyword evidence="5 6" id="KW-0411">Iron-sulfur</keyword>
<evidence type="ECO:0000313" key="11">
    <source>
        <dbReference type="Proteomes" id="UP001157156"/>
    </source>
</evidence>
<dbReference type="InterPro" id="IPR004496">
    <property type="entry name" value="NapF"/>
</dbReference>
<proteinExistence type="inferred from homology"/>
<protein>
    <recommendedName>
        <fullName evidence="6">Ferredoxin-type protein NapF</fullName>
    </recommendedName>
</protein>
<dbReference type="GO" id="GO:0005737">
    <property type="term" value="C:cytoplasm"/>
    <property type="evidence" value="ECO:0007669"/>
    <property type="project" value="UniProtKB-SubCell"/>
</dbReference>
<sequence>MSVSNSQINISRRQLFTRRKDADKPNLPWVKNQLFTDVCTQCGKCSNACPEKIIKSSDGGFPRVDFHQGECTFCYQCAEVCPEPLFHPKTEPAWQVKADISDACLAKRNVDCRSCGDSCEPQAIRFKLAVGVVAQPQIDIDSCTGCGACVSVCPTNAITIKNL</sequence>
<keyword evidence="1 6" id="KW-0004">4Fe-4S</keyword>
<dbReference type="PANTHER" id="PTHR24960:SF79">
    <property type="entry name" value="PHOTOSYSTEM I IRON-SULFUR CENTER"/>
    <property type="match status" value="1"/>
</dbReference>
<keyword evidence="3 6" id="KW-0677">Repeat</keyword>
<dbReference type="PROSITE" id="PS51379">
    <property type="entry name" value="4FE4S_FER_2"/>
    <property type="match status" value="3"/>
</dbReference>
<dbReference type="GO" id="GO:0046872">
    <property type="term" value="F:metal ion binding"/>
    <property type="evidence" value="ECO:0007669"/>
    <property type="project" value="UniProtKB-KW"/>
</dbReference>
<dbReference type="NCBIfam" id="TIGR00402">
    <property type="entry name" value="napF"/>
    <property type="match status" value="1"/>
</dbReference>
<evidence type="ECO:0000256" key="1">
    <source>
        <dbReference type="ARBA" id="ARBA00022485"/>
    </source>
</evidence>
<feature type="domain" description="4Fe-4S ferredoxin-type" evidence="7">
    <location>
        <begin position="134"/>
        <end position="163"/>
    </location>
</feature>
<comment type="similarity">
    <text evidence="6">Belongs to the NapF family.</text>
</comment>
<comment type="subcellular location">
    <subcellularLocation>
        <location evidence="6">Cytoplasm</location>
    </subcellularLocation>
</comment>
<dbReference type="CDD" id="cd10564">
    <property type="entry name" value="NapF_like"/>
    <property type="match status" value="1"/>
</dbReference>
<evidence type="ECO:0000313" key="8">
    <source>
        <dbReference type="EMBL" id="GLT13577.1"/>
    </source>
</evidence>
<feature type="binding site" evidence="6">
    <location>
        <position position="45"/>
    </location>
    <ligand>
        <name>[4Fe-4S] cluster</name>
        <dbReference type="ChEBI" id="CHEBI:49883"/>
        <label>1</label>
    </ligand>
</feature>
<evidence type="ECO:0000313" key="9">
    <source>
        <dbReference type="EMBL" id="TVO33739.1"/>
    </source>
</evidence>